<dbReference type="AlphaFoldDB" id="A0A839RLE2"/>
<dbReference type="CDD" id="cd05233">
    <property type="entry name" value="SDR_c"/>
    <property type="match status" value="1"/>
</dbReference>
<evidence type="ECO:0000256" key="3">
    <source>
        <dbReference type="RuleBase" id="RU000363"/>
    </source>
</evidence>
<dbReference type="EMBL" id="JACHWS010000002">
    <property type="protein sequence ID" value="MBB3037525.1"/>
    <property type="molecule type" value="Genomic_DNA"/>
</dbReference>
<dbReference type="PROSITE" id="PS00061">
    <property type="entry name" value="ADH_SHORT"/>
    <property type="match status" value="1"/>
</dbReference>
<dbReference type="InterPro" id="IPR002347">
    <property type="entry name" value="SDR_fam"/>
</dbReference>
<dbReference type="GO" id="GO:0016491">
    <property type="term" value="F:oxidoreductase activity"/>
    <property type="evidence" value="ECO:0007669"/>
    <property type="project" value="UniProtKB-KW"/>
</dbReference>
<keyword evidence="2" id="KW-0560">Oxidoreductase</keyword>
<dbReference type="PANTHER" id="PTHR44196">
    <property type="entry name" value="DEHYDROGENASE/REDUCTASE SDR FAMILY MEMBER 7B"/>
    <property type="match status" value="1"/>
</dbReference>
<evidence type="ECO:0000313" key="5">
    <source>
        <dbReference type="EMBL" id="MBB3037525.1"/>
    </source>
</evidence>
<dbReference type="PRINTS" id="PR00081">
    <property type="entry name" value="GDHRDH"/>
</dbReference>
<sequence length="283" mass="29659">MTGKLDKKLSGRRILITGAARGIGAALAQRLSDRGAHVGLIGLEPDLLEGVATQCGGAPWHECDVAKLESVHAAVDSVRTRLDGIDVVVANAGIAAQLPLIEGDPEIFRRTIEVNLTGAYNTIYAAAPHIAGKRGYFLLVSSLAAVINLPLVGAYSASKAGVEALGNTLRTELHPTGARVGVAYFGRIDTDMTSRGFGTDAAHALTKSSHLPGVAPLESAITALERGIASRARVIAAPSHAKPLRYVRPLAQRVVDLTVRRNVAAALEVARTERAPLTTPQPE</sequence>
<gene>
    <name evidence="5" type="ORF">FHU29_001974</name>
</gene>
<feature type="domain" description="Ketoreductase" evidence="4">
    <location>
        <begin position="12"/>
        <end position="191"/>
    </location>
</feature>
<dbReference type="Pfam" id="PF00106">
    <property type="entry name" value="adh_short"/>
    <property type="match status" value="1"/>
</dbReference>
<dbReference type="OrthoDB" id="3743899at2"/>
<dbReference type="Proteomes" id="UP000567922">
    <property type="component" value="Unassembled WGS sequence"/>
</dbReference>
<dbReference type="SMART" id="SM00822">
    <property type="entry name" value="PKS_KR"/>
    <property type="match status" value="1"/>
</dbReference>
<name>A0A839RLE2_9ACTN</name>
<dbReference type="InterPro" id="IPR020904">
    <property type="entry name" value="Sc_DH/Rdtase_CS"/>
</dbReference>
<evidence type="ECO:0000256" key="1">
    <source>
        <dbReference type="ARBA" id="ARBA00006484"/>
    </source>
</evidence>
<dbReference type="GO" id="GO:0016020">
    <property type="term" value="C:membrane"/>
    <property type="evidence" value="ECO:0007669"/>
    <property type="project" value="TreeGrafter"/>
</dbReference>
<comment type="caution">
    <text evidence="5">The sequence shown here is derived from an EMBL/GenBank/DDBJ whole genome shotgun (WGS) entry which is preliminary data.</text>
</comment>
<proteinExistence type="inferred from homology"/>
<comment type="similarity">
    <text evidence="1 3">Belongs to the short-chain dehydrogenases/reductases (SDR) family.</text>
</comment>
<dbReference type="RefSeq" id="WP_064441239.1">
    <property type="nucleotide sequence ID" value="NZ_BDDI01000012.1"/>
</dbReference>
<organism evidence="5 6">
    <name type="scientific">Hoyosella altamirensis</name>
    <dbReference type="NCBI Taxonomy" id="616997"/>
    <lineage>
        <taxon>Bacteria</taxon>
        <taxon>Bacillati</taxon>
        <taxon>Actinomycetota</taxon>
        <taxon>Actinomycetes</taxon>
        <taxon>Mycobacteriales</taxon>
        <taxon>Hoyosellaceae</taxon>
        <taxon>Hoyosella</taxon>
    </lineage>
</organism>
<dbReference type="InterPro" id="IPR036291">
    <property type="entry name" value="NAD(P)-bd_dom_sf"/>
</dbReference>
<keyword evidence="6" id="KW-1185">Reference proteome</keyword>
<protein>
    <submittedName>
        <fullName evidence="5">NAD(P)-dependent dehydrogenase (Short-subunit alcohol dehydrogenase family)</fullName>
    </submittedName>
</protein>
<evidence type="ECO:0000313" key="6">
    <source>
        <dbReference type="Proteomes" id="UP000567922"/>
    </source>
</evidence>
<dbReference type="PANTHER" id="PTHR44196:SF1">
    <property type="entry name" value="DEHYDROGENASE_REDUCTASE SDR FAMILY MEMBER 7B"/>
    <property type="match status" value="1"/>
</dbReference>
<dbReference type="PRINTS" id="PR00080">
    <property type="entry name" value="SDRFAMILY"/>
</dbReference>
<evidence type="ECO:0000259" key="4">
    <source>
        <dbReference type="SMART" id="SM00822"/>
    </source>
</evidence>
<reference evidence="5 6" key="1">
    <citation type="submission" date="2020-08" db="EMBL/GenBank/DDBJ databases">
        <title>Sequencing the genomes of 1000 actinobacteria strains.</title>
        <authorList>
            <person name="Klenk H.-P."/>
        </authorList>
    </citation>
    <scope>NUCLEOTIDE SEQUENCE [LARGE SCALE GENOMIC DNA]</scope>
    <source>
        <strain evidence="5 6">DSM 45258</strain>
    </source>
</reference>
<dbReference type="SUPFAM" id="SSF51735">
    <property type="entry name" value="NAD(P)-binding Rossmann-fold domains"/>
    <property type="match status" value="1"/>
</dbReference>
<dbReference type="InterPro" id="IPR057326">
    <property type="entry name" value="KR_dom"/>
</dbReference>
<dbReference type="Gene3D" id="3.40.50.720">
    <property type="entry name" value="NAD(P)-binding Rossmann-like Domain"/>
    <property type="match status" value="1"/>
</dbReference>
<accession>A0A839RLE2</accession>
<evidence type="ECO:0000256" key="2">
    <source>
        <dbReference type="ARBA" id="ARBA00023002"/>
    </source>
</evidence>